<proteinExistence type="predicted"/>
<keyword evidence="2" id="KW-1185">Reference proteome</keyword>
<gene>
    <name evidence="1" type="ORF">J8A68_001588</name>
</gene>
<comment type="caution">
    <text evidence="1">The sequence shown here is derived from an EMBL/GenBank/DDBJ whole genome shotgun (WGS) entry which is preliminary data.</text>
</comment>
<dbReference type="RefSeq" id="XP_049265127.1">
    <property type="nucleotide sequence ID" value="XM_049405256.1"/>
</dbReference>
<dbReference type="EMBL" id="JAGSYN010000059">
    <property type="protein sequence ID" value="KAG7664895.1"/>
    <property type="molecule type" value="Genomic_DNA"/>
</dbReference>
<reference evidence="1 2" key="1">
    <citation type="journal article" date="2021" name="DNA Res.">
        <title>Genome analysis of Candida subhashii reveals its hybrid nature and dual mitochondrial genome conformations.</title>
        <authorList>
            <person name="Mixao V."/>
            <person name="Hegedusova E."/>
            <person name="Saus E."/>
            <person name="Pryszcz L.P."/>
            <person name="Cillingova A."/>
            <person name="Nosek J."/>
            <person name="Gabaldon T."/>
        </authorList>
    </citation>
    <scope>NUCLEOTIDE SEQUENCE [LARGE SCALE GENOMIC DNA]</scope>
    <source>
        <strain evidence="1 2">CBS 10753</strain>
    </source>
</reference>
<evidence type="ECO:0000313" key="2">
    <source>
        <dbReference type="Proteomes" id="UP000694255"/>
    </source>
</evidence>
<evidence type="ECO:0000313" key="1">
    <source>
        <dbReference type="EMBL" id="KAG7664895.1"/>
    </source>
</evidence>
<dbReference type="AlphaFoldDB" id="A0A8J5UZK4"/>
<protein>
    <submittedName>
        <fullName evidence="1">Uncharacterized protein</fullName>
    </submittedName>
</protein>
<dbReference type="OrthoDB" id="1865897at2759"/>
<accession>A0A8J5UZK4</accession>
<dbReference type="GeneID" id="73468389"/>
<sequence length="481" mass="56247">MIRSPRPGIRVSLRGAYAIGSELSPYVFQVTSNFFSNTPEEHQNETLEQQIKSYYRKRISFLNPEKFYGKYANREYKEQERPWVPPMNFGTIINQNTIQVPVKGSIVEIVDPTDSKIIFGVVIREQQARFDEKINKLLVLTSENEIIQVPPIYIKFHLYSIIPNSYISFQDILDNRHDPDNSERSRAVELLRLFIEEAWELMDRLRPDYSRLFLQIARDRIQAISLTEIIEKIKFKEAVVIKSSESYFNQGILLTALHWGLLQTTHWLVPNYMQNSLTSNIYLHGHSNSYISFDSIKHLCNLLSSSYLLKFRTVEHDLSLKEMNSFLNDFYQQQLKAKGSASDIEVYFYVQEGRKYKYLFDVLKFVLIYPHPSIMRHLISLDVFKNIKNPSDIYQILQELGIYDNEKITDPLLSSGLCGKYTHFLSCADVNELDSSSTEEADYFKRDLFKQLRGERKYYNDDIIIGLPLDNKHESSTQLGI</sequence>
<organism evidence="1 2">
    <name type="scientific">[Candida] subhashii</name>
    <dbReference type="NCBI Taxonomy" id="561895"/>
    <lineage>
        <taxon>Eukaryota</taxon>
        <taxon>Fungi</taxon>
        <taxon>Dikarya</taxon>
        <taxon>Ascomycota</taxon>
        <taxon>Saccharomycotina</taxon>
        <taxon>Pichiomycetes</taxon>
        <taxon>Debaryomycetaceae</taxon>
        <taxon>Spathaspora</taxon>
    </lineage>
</organism>
<dbReference type="Proteomes" id="UP000694255">
    <property type="component" value="Unassembled WGS sequence"/>
</dbReference>
<name>A0A8J5UZK4_9ASCO</name>